<dbReference type="PANTHER" id="PTHR43884:SF20">
    <property type="entry name" value="ACYL-COA DEHYDROGENASE FADE28"/>
    <property type="match status" value="1"/>
</dbReference>
<keyword evidence="5" id="KW-0560">Oxidoreductase</keyword>
<protein>
    <submittedName>
        <fullName evidence="8">Acyl-CoA dehydrogenase</fullName>
    </submittedName>
</protein>
<dbReference type="SUPFAM" id="SSF47203">
    <property type="entry name" value="Acyl-CoA dehydrogenase C-terminal domain-like"/>
    <property type="match status" value="1"/>
</dbReference>
<dbReference type="Pfam" id="PF02771">
    <property type="entry name" value="Acyl-CoA_dh_N"/>
    <property type="match status" value="1"/>
</dbReference>
<proteinExistence type="inferred from homology"/>
<evidence type="ECO:0000256" key="2">
    <source>
        <dbReference type="ARBA" id="ARBA00009347"/>
    </source>
</evidence>
<evidence type="ECO:0000313" key="8">
    <source>
        <dbReference type="EMBL" id="MDF2260617.1"/>
    </source>
</evidence>
<evidence type="ECO:0000259" key="7">
    <source>
        <dbReference type="Pfam" id="PF02771"/>
    </source>
</evidence>
<dbReference type="InterPro" id="IPR037069">
    <property type="entry name" value="AcylCoA_DH/ox_N_sf"/>
</dbReference>
<dbReference type="InterPro" id="IPR009100">
    <property type="entry name" value="AcylCoA_DH/oxidase_NM_dom_sf"/>
</dbReference>
<dbReference type="Proteomes" id="UP001220022">
    <property type="component" value="Unassembled WGS sequence"/>
</dbReference>
<comment type="similarity">
    <text evidence="2">Belongs to the acyl-CoA dehydrogenase family.</text>
</comment>
<dbReference type="InterPro" id="IPR009075">
    <property type="entry name" value="AcylCo_DH/oxidase_C"/>
</dbReference>
<evidence type="ECO:0000256" key="5">
    <source>
        <dbReference type="ARBA" id="ARBA00023002"/>
    </source>
</evidence>
<dbReference type="SUPFAM" id="SSF56645">
    <property type="entry name" value="Acyl-CoA dehydrogenase NM domain-like"/>
    <property type="match status" value="1"/>
</dbReference>
<reference evidence="8 9" key="1">
    <citation type="submission" date="2023-03" db="EMBL/GenBank/DDBJ databases">
        <title>Draft genome sequence of type strain Streptomyces ferralitis JCM 14344.</title>
        <authorList>
            <person name="Klaysubun C."/>
            <person name="Duangmal K."/>
        </authorList>
    </citation>
    <scope>NUCLEOTIDE SEQUENCE [LARGE SCALE GENOMIC DNA]</scope>
    <source>
        <strain evidence="8 9">JCM 14344</strain>
    </source>
</reference>
<keyword evidence="4" id="KW-0274">FAD</keyword>
<sequence>MRLGPTADEELFARTVRALLERRCTPRDVRAGFARKRWEELAETGVTGLLVSEEHGGLGLGAGALVAVAAAGGRACAPEPVVEAAVAAALLAGVDADRAAKWLRELAAGTAVAAVRLPVGGPRTGGGPGAVPVAHAAYADLVLVVDGHALHVCPAADACIGPVAGVDPGRGLAHVDISTLSGEPPVALREWTVTRAGWLGAIGAAADLLGAARAMLELTVRYAGQREQFGRAIGSYQAVKHLLADVLIAVEFAHPVVLRAAYSFDHDLPSAGRDAAMAKVFASDAADLAARSCLQVHGAIGYTEECDLVLWLRRVWALSAAWGDAAHHRAAVAADLLGPAPAPPCP</sequence>
<name>A0ABT5Z9V4_9ACTN</name>
<dbReference type="InterPro" id="IPR013786">
    <property type="entry name" value="AcylCoA_DH/ox_N"/>
</dbReference>
<evidence type="ECO:0000259" key="6">
    <source>
        <dbReference type="Pfam" id="PF00441"/>
    </source>
</evidence>
<comment type="cofactor">
    <cofactor evidence="1">
        <name>FAD</name>
        <dbReference type="ChEBI" id="CHEBI:57692"/>
    </cofactor>
</comment>
<dbReference type="EMBL" id="JARHTQ010000037">
    <property type="protein sequence ID" value="MDF2260617.1"/>
    <property type="molecule type" value="Genomic_DNA"/>
</dbReference>
<dbReference type="Pfam" id="PF00441">
    <property type="entry name" value="Acyl-CoA_dh_1"/>
    <property type="match status" value="1"/>
</dbReference>
<keyword evidence="3" id="KW-0285">Flavoprotein</keyword>
<dbReference type="InterPro" id="IPR036250">
    <property type="entry name" value="AcylCo_DH-like_C"/>
</dbReference>
<accession>A0ABT5Z9V4</accession>
<evidence type="ECO:0000256" key="1">
    <source>
        <dbReference type="ARBA" id="ARBA00001974"/>
    </source>
</evidence>
<dbReference type="PANTHER" id="PTHR43884">
    <property type="entry name" value="ACYL-COA DEHYDROGENASE"/>
    <property type="match status" value="1"/>
</dbReference>
<gene>
    <name evidence="8" type="ORF">P2L57_34385</name>
</gene>
<dbReference type="RefSeq" id="WP_275821427.1">
    <property type="nucleotide sequence ID" value="NZ_BAAANM010000009.1"/>
</dbReference>
<organism evidence="8 9">
    <name type="scientific">Streptantibioticus ferralitis</name>
    <dbReference type="NCBI Taxonomy" id="236510"/>
    <lineage>
        <taxon>Bacteria</taxon>
        <taxon>Bacillati</taxon>
        <taxon>Actinomycetota</taxon>
        <taxon>Actinomycetes</taxon>
        <taxon>Kitasatosporales</taxon>
        <taxon>Streptomycetaceae</taxon>
        <taxon>Streptantibioticus</taxon>
    </lineage>
</organism>
<dbReference type="Gene3D" id="1.20.140.10">
    <property type="entry name" value="Butyryl-CoA Dehydrogenase, subunit A, domain 3"/>
    <property type="match status" value="1"/>
</dbReference>
<evidence type="ECO:0000256" key="3">
    <source>
        <dbReference type="ARBA" id="ARBA00022630"/>
    </source>
</evidence>
<evidence type="ECO:0000256" key="4">
    <source>
        <dbReference type="ARBA" id="ARBA00022827"/>
    </source>
</evidence>
<comment type="caution">
    <text evidence="8">The sequence shown here is derived from an EMBL/GenBank/DDBJ whole genome shotgun (WGS) entry which is preliminary data.</text>
</comment>
<feature type="domain" description="Acyl-CoA dehydrogenase/oxidase N-terminal" evidence="7">
    <location>
        <begin position="6"/>
        <end position="109"/>
    </location>
</feature>
<keyword evidence="9" id="KW-1185">Reference proteome</keyword>
<feature type="domain" description="Acyl-CoA dehydrogenase/oxidase C-terminal" evidence="6">
    <location>
        <begin position="202"/>
        <end position="336"/>
    </location>
</feature>
<evidence type="ECO:0000313" key="9">
    <source>
        <dbReference type="Proteomes" id="UP001220022"/>
    </source>
</evidence>
<dbReference type="Gene3D" id="1.10.540.10">
    <property type="entry name" value="Acyl-CoA dehydrogenase/oxidase, N-terminal domain"/>
    <property type="match status" value="1"/>
</dbReference>